<evidence type="ECO:0000313" key="6">
    <source>
        <dbReference type="EMBL" id="NGY04863.1"/>
    </source>
</evidence>
<accession>A0A6M2BRY6</accession>
<comment type="caution">
    <text evidence="6">The sequence shown here is derived from an EMBL/GenBank/DDBJ whole genome shotgun (WGS) entry which is preliminary data.</text>
</comment>
<keyword evidence="7" id="KW-1185">Reference proteome</keyword>
<dbReference type="GO" id="GO:0008202">
    <property type="term" value="P:steroid metabolic process"/>
    <property type="evidence" value="ECO:0007669"/>
    <property type="project" value="UniProtKB-ARBA"/>
</dbReference>
<dbReference type="InterPro" id="IPR006311">
    <property type="entry name" value="TAT_signal"/>
</dbReference>
<evidence type="ECO:0000259" key="5">
    <source>
        <dbReference type="Pfam" id="PF00890"/>
    </source>
</evidence>
<comment type="cofactor">
    <cofactor evidence="1">
        <name>FAD</name>
        <dbReference type="ChEBI" id="CHEBI:57692"/>
    </cofactor>
</comment>
<keyword evidence="4" id="KW-0560">Oxidoreductase</keyword>
<gene>
    <name evidence="6" type="ORF">G7Y85_08800</name>
</gene>
<dbReference type="SUPFAM" id="SSF56425">
    <property type="entry name" value="Succinate dehydrogenase/fumarate reductase flavoprotein, catalytic domain"/>
    <property type="match status" value="1"/>
</dbReference>
<protein>
    <submittedName>
        <fullName evidence="6">FAD-dependent oxidoreductase</fullName>
    </submittedName>
</protein>
<dbReference type="EMBL" id="JAAMOW010000004">
    <property type="protein sequence ID" value="NGY04863.1"/>
    <property type="molecule type" value="Genomic_DNA"/>
</dbReference>
<evidence type="ECO:0000313" key="7">
    <source>
        <dbReference type="Proteomes" id="UP000472676"/>
    </source>
</evidence>
<dbReference type="InterPro" id="IPR027477">
    <property type="entry name" value="Succ_DH/fumarate_Rdtase_cat_sf"/>
</dbReference>
<dbReference type="NCBIfam" id="NF005510">
    <property type="entry name" value="PRK07121.1-3"/>
    <property type="match status" value="1"/>
</dbReference>
<dbReference type="InterPro" id="IPR036188">
    <property type="entry name" value="FAD/NAD-bd_sf"/>
</dbReference>
<dbReference type="AlphaFoldDB" id="A0A6M2BRY6"/>
<dbReference type="PANTHER" id="PTHR43400:SF10">
    <property type="entry name" value="3-OXOSTEROID 1-DEHYDROGENASE"/>
    <property type="match status" value="1"/>
</dbReference>
<dbReference type="Gene3D" id="3.50.50.60">
    <property type="entry name" value="FAD/NAD(P)-binding domain"/>
    <property type="match status" value="1"/>
</dbReference>
<dbReference type="PANTHER" id="PTHR43400">
    <property type="entry name" value="FUMARATE REDUCTASE"/>
    <property type="match status" value="1"/>
</dbReference>
<dbReference type="RefSeq" id="WP_166255076.1">
    <property type="nucleotide sequence ID" value="NZ_JAAMOW010000004.1"/>
</dbReference>
<name>A0A6M2BRY6_9GAMM</name>
<evidence type="ECO:0000256" key="1">
    <source>
        <dbReference type="ARBA" id="ARBA00001974"/>
    </source>
</evidence>
<keyword evidence="3" id="KW-0274">FAD</keyword>
<dbReference type="GO" id="GO:0016491">
    <property type="term" value="F:oxidoreductase activity"/>
    <property type="evidence" value="ECO:0007669"/>
    <property type="project" value="UniProtKB-KW"/>
</dbReference>
<dbReference type="InterPro" id="IPR003953">
    <property type="entry name" value="FAD-dep_OxRdtase_2_FAD-bd"/>
</dbReference>
<feature type="domain" description="FAD-dependent oxidoreductase 2 FAD-binding" evidence="5">
    <location>
        <begin position="54"/>
        <end position="496"/>
    </location>
</feature>
<evidence type="ECO:0000256" key="4">
    <source>
        <dbReference type="ARBA" id="ARBA00023002"/>
    </source>
</evidence>
<organism evidence="6 7">
    <name type="scientific">Solimonas terrae</name>
    <dbReference type="NCBI Taxonomy" id="1396819"/>
    <lineage>
        <taxon>Bacteria</taxon>
        <taxon>Pseudomonadati</taxon>
        <taxon>Pseudomonadota</taxon>
        <taxon>Gammaproteobacteria</taxon>
        <taxon>Nevskiales</taxon>
        <taxon>Nevskiaceae</taxon>
        <taxon>Solimonas</taxon>
    </lineage>
</organism>
<proteinExistence type="predicted"/>
<evidence type="ECO:0000256" key="2">
    <source>
        <dbReference type="ARBA" id="ARBA00022630"/>
    </source>
</evidence>
<dbReference type="Pfam" id="PF00890">
    <property type="entry name" value="FAD_binding_2"/>
    <property type="match status" value="1"/>
</dbReference>
<dbReference type="PROSITE" id="PS51318">
    <property type="entry name" value="TAT"/>
    <property type="match status" value="1"/>
</dbReference>
<evidence type="ECO:0000256" key="3">
    <source>
        <dbReference type="ARBA" id="ARBA00022827"/>
    </source>
</evidence>
<keyword evidence="2" id="KW-0285">Flavoprotein</keyword>
<reference evidence="6 7" key="1">
    <citation type="journal article" date="2014" name="Int. J. Syst. Evol. Microbiol.">
        <title>Solimonas terrae sp. nov., isolated from soil.</title>
        <authorList>
            <person name="Kim S.J."/>
            <person name="Moon J.Y."/>
            <person name="Weon H.Y."/>
            <person name="Ahn J.H."/>
            <person name="Chen W.M."/>
            <person name="Kwon S.W."/>
        </authorList>
    </citation>
    <scope>NUCLEOTIDE SEQUENCE [LARGE SCALE GENOMIC DNA]</scope>
    <source>
        <strain evidence="6 7">KIS83-12</strain>
    </source>
</reference>
<dbReference type="Proteomes" id="UP000472676">
    <property type="component" value="Unassembled WGS sequence"/>
</dbReference>
<dbReference type="InterPro" id="IPR050315">
    <property type="entry name" value="FAD-oxidoreductase_2"/>
</dbReference>
<dbReference type="Gene3D" id="3.90.700.10">
    <property type="entry name" value="Succinate dehydrogenase/fumarate reductase flavoprotein, catalytic domain"/>
    <property type="match status" value="1"/>
</dbReference>
<sequence>MNEHDAPATGGRRDFLRRLAMASAAAATTAASFDLSAATPAKRSEVRHWDAATDVLIVGSGAAGIAAAIEARRAGADALVIEKFHIPGGSSSLSGGVCYCGGGTALQKALGFDDSVEAMHDYMTAASGLHASPDKIQLYCENSVAHFDWLVANGVHYAQKFSNEKEISIPDGSLYFSGSERVWPYRDTIKPAPRGHVPPSPHLIGGRDLMAALTASALKLGATLKLKVSAERLIVESDGSISGAIVEEGGKRLNIRARRGVVLAAGGFIHNRPMLERFAPELASCSAPWGRAGDLGIGIQMGMAAGGAVLRMNQGFVVIPIYPPESIVKGIIVNDKGQRFVPEDGYYGLLGHEITFHQNGRAWLIADKDIAFGWDDFRLPVAATADSIDALETKLKMPPGALTQTVDYYNRHAKDGQDPLLHKVDHFNAPLAAAPFTAYDLSVGNVFAPVHTFGGLQTNTDAQVINAFGEVIPGLYAAGRTSAGIPVGPYIGSGVSVGDASYFGRRGGRHAALRTA</sequence>
<dbReference type="SUPFAM" id="SSF51905">
    <property type="entry name" value="FAD/NAD(P)-binding domain"/>
    <property type="match status" value="1"/>
</dbReference>